<evidence type="ECO:0000313" key="5">
    <source>
        <dbReference type="EMBL" id="CAG2137124.1"/>
    </source>
</evidence>
<name>A0A916IS38_9BURK</name>
<evidence type="ECO:0000256" key="3">
    <source>
        <dbReference type="ARBA" id="ARBA00023004"/>
    </source>
</evidence>
<dbReference type="Proteomes" id="UP000672934">
    <property type="component" value="Unassembled WGS sequence"/>
</dbReference>
<keyword evidence="3" id="KW-0408">Iron</keyword>
<dbReference type="InterPro" id="IPR035938">
    <property type="entry name" value="Hemerythrin-like_sf"/>
</dbReference>
<proteinExistence type="inferred from homology"/>
<sequence>MREMEPSPSIALGDTELDRDHALFELHIRMLAGAPQQEAVHVLKDLRAHAADHFDKEDAEIRRLKPSNGQCHLDEHAAVLKSLDEVIARLSGPATDADLAERLRVSLASELMRWLPEHVNEMDYAIAKSRAHEAYGGSVIKISRAPKFQNDLAT</sequence>
<evidence type="ECO:0000259" key="4">
    <source>
        <dbReference type="Pfam" id="PF01814"/>
    </source>
</evidence>
<protein>
    <submittedName>
        <fullName evidence="5">Bacteriohemerythrin</fullName>
    </submittedName>
</protein>
<dbReference type="Gene3D" id="1.20.120.50">
    <property type="entry name" value="Hemerythrin-like"/>
    <property type="match status" value="1"/>
</dbReference>
<evidence type="ECO:0000256" key="2">
    <source>
        <dbReference type="ARBA" id="ARBA00022723"/>
    </source>
</evidence>
<evidence type="ECO:0000313" key="6">
    <source>
        <dbReference type="Proteomes" id="UP000672934"/>
    </source>
</evidence>
<gene>
    <name evidence="5" type="ORF">LMG31506_01788</name>
</gene>
<dbReference type="CDD" id="cd12107">
    <property type="entry name" value="Hemerythrin"/>
    <property type="match status" value="1"/>
</dbReference>
<keyword evidence="2" id="KW-0479">Metal-binding</keyword>
<dbReference type="RefSeq" id="WP_211946760.1">
    <property type="nucleotide sequence ID" value="NZ_CAJPUY010000005.1"/>
</dbReference>
<dbReference type="EMBL" id="CAJPUY010000005">
    <property type="protein sequence ID" value="CAG2137124.1"/>
    <property type="molecule type" value="Genomic_DNA"/>
</dbReference>
<comment type="similarity">
    <text evidence="1">Belongs to the hemerythrin family.</text>
</comment>
<dbReference type="SUPFAM" id="SSF47188">
    <property type="entry name" value="Hemerythrin-like"/>
    <property type="match status" value="1"/>
</dbReference>
<feature type="domain" description="Hemerythrin-like" evidence="4">
    <location>
        <begin position="15"/>
        <end position="124"/>
    </location>
</feature>
<reference evidence="5" key="1">
    <citation type="submission" date="2021-03" db="EMBL/GenBank/DDBJ databases">
        <authorList>
            <person name="Peeters C."/>
        </authorList>
    </citation>
    <scope>NUCLEOTIDE SEQUENCE</scope>
    <source>
        <strain evidence="5">LMG 31506</strain>
    </source>
</reference>
<comment type="caution">
    <text evidence="5">The sequence shown here is derived from an EMBL/GenBank/DDBJ whole genome shotgun (WGS) entry which is preliminary data.</text>
</comment>
<evidence type="ECO:0000256" key="1">
    <source>
        <dbReference type="ARBA" id="ARBA00010587"/>
    </source>
</evidence>
<keyword evidence="6" id="KW-1185">Reference proteome</keyword>
<dbReference type="AlphaFoldDB" id="A0A916IS38"/>
<dbReference type="Pfam" id="PF01814">
    <property type="entry name" value="Hemerythrin"/>
    <property type="match status" value="1"/>
</dbReference>
<accession>A0A916IS38</accession>
<organism evidence="5 6">
    <name type="scientific">Cupriavidus yeoncheonensis</name>
    <dbReference type="NCBI Taxonomy" id="1462994"/>
    <lineage>
        <taxon>Bacteria</taxon>
        <taxon>Pseudomonadati</taxon>
        <taxon>Pseudomonadota</taxon>
        <taxon>Betaproteobacteria</taxon>
        <taxon>Burkholderiales</taxon>
        <taxon>Burkholderiaceae</taxon>
        <taxon>Cupriavidus</taxon>
    </lineage>
</organism>
<dbReference type="InterPro" id="IPR012827">
    <property type="entry name" value="Hemerythrin_metal-bd"/>
</dbReference>
<dbReference type="InterPro" id="IPR012312">
    <property type="entry name" value="Hemerythrin-like"/>
</dbReference>
<dbReference type="GO" id="GO:0046872">
    <property type="term" value="F:metal ion binding"/>
    <property type="evidence" value="ECO:0007669"/>
    <property type="project" value="UniProtKB-KW"/>
</dbReference>